<reference evidence="12" key="1">
    <citation type="submission" date="2025-08" db="UniProtKB">
        <authorList>
            <consortium name="RefSeq"/>
        </authorList>
    </citation>
    <scope>IDENTIFICATION</scope>
</reference>
<dbReference type="KEGG" id="fas:105270325"/>
<feature type="domain" description="Ig-like" evidence="9">
    <location>
        <begin position="152"/>
        <end position="254"/>
    </location>
</feature>
<keyword evidence="3 7" id="KW-1133">Transmembrane helix</keyword>
<dbReference type="AlphaFoldDB" id="A0A9R1U714"/>
<feature type="domain" description="Ig-like" evidence="9">
    <location>
        <begin position="261"/>
        <end position="357"/>
    </location>
</feature>
<dbReference type="Gene3D" id="2.60.40.10">
    <property type="entry name" value="Immunoglobulins"/>
    <property type="match status" value="5"/>
</dbReference>
<comment type="subcellular location">
    <subcellularLocation>
        <location evidence="1">Membrane</location>
        <topology evidence="1">Single-pass membrane protein</topology>
    </subcellularLocation>
</comment>
<evidence type="ECO:0000256" key="7">
    <source>
        <dbReference type="SAM" id="Phobius"/>
    </source>
</evidence>
<dbReference type="CDD" id="cd00096">
    <property type="entry name" value="Ig"/>
    <property type="match status" value="1"/>
</dbReference>
<proteinExistence type="predicted"/>
<dbReference type="PROSITE" id="PS50853">
    <property type="entry name" value="FN3"/>
    <property type="match status" value="1"/>
</dbReference>
<dbReference type="GO" id="GO:0016020">
    <property type="term" value="C:membrane"/>
    <property type="evidence" value="ECO:0007669"/>
    <property type="project" value="UniProtKB-SubCell"/>
</dbReference>
<dbReference type="PANTHER" id="PTHR23278:SF4">
    <property type="entry name" value="SIDESTEP, ISOFORM C"/>
    <property type="match status" value="1"/>
</dbReference>
<keyword evidence="11" id="KW-1185">Reference proteome</keyword>
<feature type="transmembrane region" description="Helical" evidence="7">
    <location>
        <begin position="702"/>
        <end position="728"/>
    </location>
</feature>
<protein>
    <submittedName>
        <fullName evidence="12">Hemicentin-1</fullName>
    </submittedName>
</protein>
<dbReference type="InterPro" id="IPR036116">
    <property type="entry name" value="FN3_sf"/>
</dbReference>
<gene>
    <name evidence="12" type="primary">side</name>
</gene>
<dbReference type="InterPro" id="IPR013106">
    <property type="entry name" value="Ig_V-set"/>
</dbReference>
<dbReference type="PROSITE" id="PS50835">
    <property type="entry name" value="IG_LIKE"/>
    <property type="match status" value="5"/>
</dbReference>
<dbReference type="Pfam" id="PF08205">
    <property type="entry name" value="C2-set_2"/>
    <property type="match status" value="1"/>
</dbReference>
<evidence type="ECO:0000256" key="5">
    <source>
        <dbReference type="ARBA" id="ARBA00023157"/>
    </source>
</evidence>
<name>A0A9R1U714_9HYME</name>
<dbReference type="CDD" id="cd00063">
    <property type="entry name" value="FN3"/>
    <property type="match status" value="1"/>
</dbReference>
<feature type="signal peptide" evidence="8">
    <location>
        <begin position="1"/>
        <end position="22"/>
    </location>
</feature>
<feature type="domain" description="Ig-like" evidence="9">
    <location>
        <begin position="457"/>
        <end position="540"/>
    </location>
</feature>
<feature type="domain" description="Ig-like" evidence="9">
    <location>
        <begin position="360"/>
        <end position="452"/>
    </location>
</feature>
<dbReference type="SUPFAM" id="SSF49265">
    <property type="entry name" value="Fibronectin type III"/>
    <property type="match status" value="1"/>
</dbReference>
<feature type="domain" description="Ig-like" evidence="9">
    <location>
        <begin position="28"/>
        <end position="144"/>
    </location>
</feature>
<feature type="region of interest" description="Disordered" evidence="6">
    <location>
        <begin position="759"/>
        <end position="793"/>
    </location>
</feature>
<keyword evidence="2 7" id="KW-0812">Transmembrane</keyword>
<dbReference type="CTD" id="43300"/>
<keyword evidence="4 7" id="KW-0472">Membrane</keyword>
<dbReference type="RefSeq" id="XP_011309481.1">
    <property type="nucleotide sequence ID" value="XM_011311179.1"/>
</dbReference>
<dbReference type="Pfam" id="PF07686">
    <property type="entry name" value="V-set"/>
    <property type="match status" value="1"/>
</dbReference>
<dbReference type="InterPro" id="IPR003599">
    <property type="entry name" value="Ig_sub"/>
</dbReference>
<sequence length="793" mass="88300">MSFMLIRAVIVCLLSWRCWVAGDDLSDPINKGPIKLVWAEENEDVELPCDVTPPVINDTVAMVLWFKDEMGQGIPFYSYDARKNEGPVHFPISNDLGNRAIFDISHYHHASLKIRKVTQQDQGMYRCRIDFFNSPTRSFQVNLTLIEHPSRPVIYDAQGREVQGVSRFFEGYDLRLTCQVSGGKPKPLVTWWKDGELLDKDVDVPEMSGAIAVSTKFTVNHLFIGKVTRALWSSKLECRAQSGPMSTPVVREVPLDIYLKPVAVKIRLNDDFILAGHPIAAVCETWGSWPAATLGWSLGGLKFRDPSVATTQRSNSTLSKLALVLDRDDDGKELSCTAVNHNFPGGELKEIRQLRVAYAPVVQAHLAVGYILASLREGDDLKLICNVQSNPPPSEILWFHNDTRLEHDVAMGILIASNTLTLRVLNLGHSGEYTCYARNRVGEGRSSPLQIHMKFAPRCRVGFESTDIPVDLGEVVKLYCEVEALPSDTVRFSWTFNGTRGDVLPVQNSKPRNQGVTSILEYTPLVDGDYGTLGCWASNSIGRQRAPCIFNIIRGKVPQPPVDCALYNESSALEVNCIPGSDGGLPQHFLLEVRGSVVGSELFQTSHTLQTPQSDQGEAGEVPPIYRTENPRPTFQLHDLEPGFEYTLAVYAINQRGKSEPRLIRNVRIMESIGRNLEQAGGAGFVINGLKSFIPTGETQNMMIIVIGVVVGAVSFIGIGIFIGVVVCRKRSRAPERSTPDDFTIPTYVSAQRIEPRVRYSSDRRRSQRTSLYMEENRNEPDLLSQVEIDTER</sequence>
<evidence type="ECO:0000256" key="1">
    <source>
        <dbReference type="ARBA" id="ARBA00004167"/>
    </source>
</evidence>
<evidence type="ECO:0000313" key="11">
    <source>
        <dbReference type="Proteomes" id="UP000694866"/>
    </source>
</evidence>
<dbReference type="GeneID" id="105270325"/>
<feature type="domain" description="Fibronectin type-III" evidence="10">
    <location>
        <begin position="557"/>
        <end position="672"/>
    </location>
</feature>
<dbReference type="InterPro" id="IPR013162">
    <property type="entry name" value="CD80_C2-set"/>
</dbReference>
<dbReference type="InterPro" id="IPR003961">
    <property type="entry name" value="FN3_dom"/>
</dbReference>
<dbReference type="PANTHER" id="PTHR23278">
    <property type="entry name" value="SIDESTEP PROTEIN"/>
    <property type="match status" value="1"/>
</dbReference>
<dbReference type="InterPro" id="IPR036179">
    <property type="entry name" value="Ig-like_dom_sf"/>
</dbReference>
<evidence type="ECO:0000256" key="8">
    <source>
        <dbReference type="SAM" id="SignalP"/>
    </source>
</evidence>
<dbReference type="Proteomes" id="UP000694866">
    <property type="component" value="Unplaced"/>
</dbReference>
<evidence type="ECO:0000256" key="3">
    <source>
        <dbReference type="ARBA" id="ARBA00022989"/>
    </source>
</evidence>
<keyword evidence="8" id="KW-0732">Signal</keyword>
<evidence type="ECO:0000259" key="10">
    <source>
        <dbReference type="PROSITE" id="PS50853"/>
    </source>
</evidence>
<dbReference type="InterPro" id="IPR003598">
    <property type="entry name" value="Ig_sub2"/>
</dbReference>
<feature type="chain" id="PRO_5040364774" evidence="8">
    <location>
        <begin position="23"/>
        <end position="793"/>
    </location>
</feature>
<dbReference type="InterPro" id="IPR013783">
    <property type="entry name" value="Ig-like_fold"/>
</dbReference>
<evidence type="ECO:0000256" key="4">
    <source>
        <dbReference type="ARBA" id="ARBA00023136"/>
    </source>
</evidence>
<dbReference type="SMART" id="SM00409">
    <property type="entry name" value="IG"/>
    <property type="match status" value="4"/>
</dbReference>
<dbReference type="Pfam" id="PF13927">
    <property type="entry name" value="Ig_3"/>
    <property type="match status" value="1"/>
</dbReference>
<dbReference type="SMART" id="SM00408">
    <property type="entry name" value="IGc2"/>
    <property type="match status" value="3"/>
</dbReference>
<evidence type="ECO:0000256" key="6">
    <source>
        <dbReference type="SAM" id="MobiDB-lite"/>
    </source>
</evidence>
<dbReference type="OrthoDB" id="6250964at2759"/>
<accession>A0A9R1U714</accession>
<dbReference type="InterPro" id="IPR007110">
    <property type="entry name" value="Ig-like_dom"/>
</dbReference>
<organism evidence="11 12">
    <name type="scientific">Fopius arisanus</name>
    <dbReference type="NCBI Taxonomy" id="64838"/>
    <lineage>
        <taxon>Eukaryota</taxon>
        <taxon>Metazoa</taxon>
        <taxon>Ecdysozoa</taxon>
        <taxon>Arthropoda</taxon>
        <taxon>Hexapoda</taxon>
        <taxon>Insecta</taxon>
        <taxon>Pterygota</taxon>
        <taxon>Neoptera</taxon>
        <taxon>Endopterygota</taxon>
        <taxon>Hymenoptera</taxon>
        <taxon>Apocrita</taxon>
        <taxon>Ichneumonoidea</taxon>
        <taxon>Braconidae</taxon>
        <taxon>Opiinae</taxon>
        <taxon>Fopius</taxon>
    </lineage>
</organism>
<evidence type="ECO:0000256" key="2">
    <source>
        <dbReference type="ARBA" id="ARBA00022692"/>
    </source>
</evidence>
<evidence type="ECO:0000259" key="9">
    <source>
        <dbReference type="PROSITE" id="PS50835"/>
    </source>
</evidence>
<evidence type="ECO:0000313" key="12">
    <source>
        <dbReference type="RefSeq" id="XP_011309481.1"/>
    </source>
</evidence>
<keyword evidence="5" id="KW-1015">Disulfide bond</keyword>
<dbReference type="SUPFAM" id="SSF48726">
    <property type="entry name" value="Immunoglobulin"/>
    <property type="match status" value="5"/>
</dbReference>